<keyword evidence="1" id="KW-0812">Transmembrane</keyword>
<evidence type="ECO:0000256" key="1">
    <source>
        <dbReference type="SAM" id="Phobius"/>
    </source>
</evidence>
<organism evidence="2 3">
    <name type="scientific">Naegleria lovaniensis</name>
    <name type="common">Amoeba</name>
    <dbReference type="NCBI Taxonomy" id="51637"/>
    <lineage>
        <taxon>Eukaryota</taxon>
        <taxon>Discoba</taxon>
        <taxon>Heterolobosea</taxon>
        <taxon>Tetramitia</taxon>
        <taxon>Eutetramitia</taxon>
        <taxon>Vahlkampfiidae</taxon>
        <taxon>Naegleria</taxon>
    </lineage>
</organism>
<dbReference type="RefSeq" id="XP_044550038.1">
    <property type="nucleotide sequence ID" value="XM_044692695.1"/>
</dbReference>
<protein>
    <submittedName>
        <fullName evidence="2">Uncharacterized protein</fullName>
    </submittedName>
</protein>
<comment type="caution">
    <text evidence="2">The sequence shown here is derived from an EMBL/GenBank/DDBJ whole genome shotgun (WGS) entry which is preliminary data.</text>
</comment>
<name>A0AA88GNL0_NAELO</name>
<evidence type="ECO:0000313" key="2">
    <source>
        <dbReference type="EMBL" id="KAG2386045.1"/>
    </source>
</evidence>
<sequence length="144" mass="15566">MTGTGHSTIKAEPNTLANIFGMVGCVCCFLCPCLGCPFLTVALLQKSTDFQFDDNKRELIVHNYGSLLNSCCSSTMEYSYDSIADIQVEVDPTSTVNGENGCHIILESNDGSGAHTLNRGFIAISKGNRIAQSIKNKIGEQQEH</sequence>
<dbReference type="GeneID" id="68095649"/>
<evidence type="ECO:0000313" key="3">
    <source>
        <dbReference type="Proteomes" id="UP000816034"/>
    </source>
</evidence>
<dbReference type="Proteomes" id="UP000816034">
    <property type="component" value="Unassembled WGS sequence"/>
</dbReference>
<keyword evidence="3" id="KW-1185">Reference proteome</keyword>
<dbReference type="AlphaFoldDB" id="A0AA88GNL0"/>
<proteinExistence type="predicted"/>
<reference evidence="2 3" key="1">
    <citation type="journal article" date="2018" name="BMC Genomics">
        <title>The genome of Naegleria lovaniensis, the basis for a comparative approach to unravel pathogenicity factors of the human pathogenic amoeba N. fowleri.</title>
        <authorList>
            <person name="Liechti N."/>
            <person name="Schurch N."/>
            <person name="Bruggmann R."/>
            <person name="Wittwer M."/>
        </authorList>
    </citation>
    <scope>NUCLEOTIDE SEQUENCE [LARGE SCALE GENOMIC DNA]</scope>
    <source>
        <strain evidence="2 3">ATCC 30569</strain>
    </source>
</reference>
<keyword evidence="1" id="KW-0472">Membrane</keyword>
<feature type="transmembrane region" description="Helical" evidence="1">
    <location>
        <begin position="20"/>
        <end position="44"/>
    </location>
</feature>
<gene>
    <name evidence="2" type="ORF">C9374_003194</name>
</gene>
<keyword evidence="1" id="KW-1133">Transmembrane helix</keyword>
<dbReference type="EMBL" id="PYSW02000017">
    <property type="protein sequence ID" value="KAG2386045.1"/>
    <property type="molecule type" value="Genomic_DNA"/>
</dbReference>
<accession>A0AA88GNL0</accession>